<dbReference type="InterPro" id="IPR035897">
    <property type="entry name" value="Toll_tir_struct_dom_sf"/>
</dbReference>
<dbReference type="Pfam" id="PF08357">
    <property type="entry name" value="SEFIR"/>
    <property type="match status" value="1"/>
</dbReference>
<dbReference type="SUPFAM" id="SSF52200">
    <property type="entry name" value="Toll/Interleukin receptor TIR domain"/>
    <property type="match status" value="1"/>
</dbReference>
<dbReference type="RefSeq" id="WP_013320648.1">
    <property type="nucleotide sequence ID" value="NC_014501.1"/>
</dbReference>
<feature type="domain" description="SEFIR" evidence="2">
    <location>
        <begin position="48"/>
        <end position="186"/>
    </location>
</feature>
<gene>
    <name evidence="3" type="ordered locus">Cyan7822_0495</name>
</gene>
<accession>E0U8A2</accession>
<dbReference type="OrthoDB" id="509435at2"/>
<dbReference type="EMBL" id="CP002198">
    <property type="protein sequence ID" value="ADN12538.1"/>
    <property type="molecule type" value="Genomic_DNA"/>
</dbReference>
<proteinExistence type="predicted"/>
<dbReference type="eggNOG" id="COG4995">
    <property type="taxonomic scope" value="Bacteria"/>
</dbReference>
<dbReference type="Gene3D" id="3.40.50.11530">
    <property type="match status" value="1"/>
</dbReference>
<evidence type="ECO:0000259" key="2">
    <source>
        <dbReference type="PROSITE" id="PS51534"/>
    </source>
</evidence>
<feature type="region of interest" description="Disordered" evidence="1">
    <location>
        <begin position="1"/>
        <end position="38"/>
    </location>
</feature>
<dbReference type="InterPro" id="IPR013568">
    <property type="entry name" value="SEFIR_dom"/>
</dbReference>
<reference evidence="4" key="1">
    <citation type="journal article" date="2011" name="MBio">
        <title>Novel metabolic attributes of the genus Cyanothece, comprising a group of unicellular nitrogen-fixing Cyanobacteria.</title>
        <authorList>
            <person name="Bandyopadhyay A."/>
            <person name="Elvitigala T."/>
            <person name="Welsh E."/>
            <person name="Stockel J."/>
            <person name="Liberton M."/>
            <person name="Min H."/>
            <person name="Sherman L.A."/>
            <person name="Pakrasi H.B."/>
        </authorList>
    </citation>
    <scope>NUCLEOTIDE SEQUENCE [LARGE SCALE GENOMIC DNA]</scope>
    <source>
        <strain evidence="4">PCC 7822</strain>
    </source>
</reference>
<dbReference type="HOGENOM" id="CLU_470698_0_0_3"/>
<dbReference type="Proteomes" id="UP000008206">
    <property type="component" value="Chromosome"/>
</dbReference>
<evidence type="ECO:0000313" key="3">
    <source>
        <dbReference type="EMBL" id="ADN12538.1"/>
    </source>
</evidence>
<evidence type="ECO:0000256" key="1">
    <source>
        <dbReference type="SAM" id="MobiDB-lite"/>
    </source>
</evidence>
<sequence>MSGDFWGQITKREGVKQSSSLPSELKQASSPKASKNDALEKVEGGQIIPQVFISYTHDSEEHKDRVLSLANRLRSEGIDCNIDQYEQSPSEGWLRWMLNQLELADFVLVVCTEIYNRRFRGLEEAQKGQSVTWQGAVISQEMYDDFGENTKFIPVVFATEYEEYIPFVIKGFTCYKLDSEKGYESLYRHLTKQPEIIKPDLGKLRNLPHRKRESLFQESSTIGKYSEEITFIDLEEKFPSNVAILYVLEQENNYFLRLHNIAWDNPKETETSPPPPITLSQLINSQQRASEILGQLQRYRSRCPIGKLLGWLRELEELSDLIINDGTDFVIPWEMLPLRQQPLGIRVNLIRWLDIPDLENWDKIYSIPSPQSSADCCQGDVLIYAKTEELEEIKSLKSYQSVCFSENQAFLTHLKEKKETIGLVYIARHGFLETTFSQKILSYDSFNCYLQGIEFSSYYSSIIFMNACHFELIRDQFSKGYRVGFITSFLERGAKGVIGTLTEVEENYATLISQEFFQEYEKNYRLTVPQILRSLRDRIYQRLRDEPGNEDICALYFYTFMYVYYGHPNVFLKLSLAEG</sequence>
<dbReference type="STRING" id="497965.Cyan7822_0495"/>
<organism evidence="3 4">
    <name type="scientific">Gloeothece verrucosa (strain PCC 7822)</name>
    <name type="common">Cyanothece sp. (strain PCC 7822)</name>
    <dbReference type="NCBI Taxonomy" id="497965"/>
    <lineage>
        <taxon>Bacteria</taxon>
        <taxon>Bacillati</taxon>
        <taxon>Cyanobacteriota</taxon>
        <taxon>Cyanophyceae</taxon>
        <taxon>Oscillatoriophycideae</taxon>
        <taxon>Chroococcales</taxon>
        <taxon>Aphanothecaceae</taxon>
        <taxon>Gloeothece</taxon>
        <taxon>Gloeothece verrucosa</taxon>
    </lineage>
</organism>
<dbReference type="PROSITE" id="PS51534">
    <property type="entry name" value="SEFIR"/>
    <property type="match status" value="1"/>
</dbReference>
<keyword evidence="4" id="KW-1185">Reference proteome</keyword>
<feature type="compositionally biased region" description="Polar residues" evidence="1">
    <location>
        <begin position="16"/>
        <end position="33"/>
    </location>
</feature>
<dbReference type="eggNOG" id="COG0775">
    <property type="taxonomic scope" value="Bacteria"/>
</dbReference>
<name>E0U8A2_GLOV7</name>
<dbReference type="AlphaFoldDB" id="E0U8A2"/>
<protein>
    <submittedName>
        <fullName evidence="3">SEFIR domain protein</fullName>
    </submittedName>
</protein>
<dbReference type="KEGG" id="cyj:Cyan7822_0495"/>
<evidence type="ECO:0000313" key="4">
    <source>
        <dbReference type="Proteomes" id="UP000008206"/>
    </source>
</evidence>